<dbReference type="EnsemblProtists" id="PYU1_T011373">
    <property type="protein sequence ID" value="PYU1_T011373"/>
    <property type="gene ID" value="PYU1_G011348"/>
</dbReference>
<dbReference type="AlphaFoldDB" id="K3X2C4"/>
<organism evidence="2 3">
    <name type="scientific">Globisporangium ultimum (strain ATCC 200006 / CBS 805.95 / DAOM BR144)</name>
    <name type="common">Pythium ultimum</name>
    <dbReference type="NCBI Taxonomy" id="431595"/>
    <lineage>
        <taxon>Eukaryota</taxon>
        <taxon>Sar</taxon>
        <taxon>Stramenopiles</taxon>
        <taxon>Oomycota</taxon>
        <taxon>Peronosporomycetes</taxon>
        <taxon>Pythiales</taxon>
        <taxon>Pythiaceae</taxon>
        <taxon>Globisporangium</taxon>
    </lineage>
</organism>
<evidence type="ECO:0008006" key="4">
    <source>
        <dbReference type="Google" id="ProtNLM"/>
    </source>
</evidence>
<feature type="region of interest" description="Disordered" evidence="1">
    <location>
        <begin position="516"/>
        <end position="608"/>
    </location>
</feature>
<dbReference type="OMA" id="MWRYAFR"/>
<reference evidence="2" key="3">
    <citation type="submission" date="2015-02" db="UniProtKB">
        <authorList>
            <consortium name="EnsemblProtists"/>
        </authorList>
    </citation>
    <scope>IDENTIFICATION</scope>
    <source>
        <strain evidence="2">DAOM BR144</strain>
    </source>
</reference>
<proteinExistence type="predicted"/>
<dbReference type="EMBL" id="GL376562">
    <property type="status" value="NOT_ANNOTATED_CDS"/>
    <property type="molecule type" value="Genomic_DNA"/>
</dbReference>
<feature type="region of interest" description="Disordered" evidence="1">
    <location>
        <begin position="470"/>
        <end position="490"/>
    </location>
</feature>
<dbReference type="VEuPathDB" id="FungiDB:PYU1_G011348"/>
<feature type="compositionally biased region" description="Polar residues" evidence="1">
    <location>
        <begin position="597"/>
        <end position="608"/>
    </location>
</feature>
<reference evidence="3" key="1">
    <citation type="journal article" date="2010" name="Genome Biol.">
        <title>Genome sequence of the necrotrophic plant pathogen Pythium ultimum reveals original pathogenicity mechanisms and effector repertoire.</title>
        <authorList>
            <person name="Levesque C.A."/>
            <person name="Brouwer H."/>
            <person name="Cano L."/>
            <person name="Hamilton J.P."/>
            <person name="Holt C."/>
            <person name="Huitema E."/>
            <person name="Raffaele S."/>
            <person name="Robideau G.P."/>
            <person name="Thines M."/>
            <person name="Win J."/>
            <person name="Zerillo M.M."/>
            <person name="Beakes G.W."/>
            <person name="Boore J.L."/>
            <person name="Busam D."/>
            <person name="Dumas B."/>
            <person name="Ferriera S."/>
            <person name="Fuerstenberg S.I."/>
            <person name="Gachon C.M."/>
            <person name="Gaulin E."/>
            <person name="Govers F."/>
            <person name="Grenville-Briggs L."/>
            <person name="Horner N."/>
            <person name="Hostetler J."/>
            <person name="Jiang R.H."/>
            <person name="Johnson J."/>
            <person name="Krajaejun T."/>
            <person name="Lin H."/>
            <person name="Meijer H.J."/>
            <person name="Moore B."/>
            <person name="Morris P."/>
            <person name="Phuntmart V."/>
            <person name="Puiu D."/>
            <person name="Shetty J."/>
            <person name="Stajich J.E."/>
            <person name="Tripathy S."/>
            <person name="Wawra S."/>
            <person name="van West P."/>
            <person name="Whitty B.R."/>
            <person name="Coutinho P.M."/>
            <person name="Henrissat B."/>
            <person name="Martin F."/>
            <person name="Thomas P.D."/>
            <person name="Tyler B.M."/>
            <person name="De Vries R.P."/>
            <person name="Kamoun S."/>
            <person name="Yandell M."/>
            <person name="Tisserat N."/>
            <person name="Buell C.R."/>
        </authorList>
    </citation>
    <scope>NUCLEOTIDE SEQUENCE</scope>
    <source>
        <strain evidence="3">DAOM:BR144</strain>
    </source>
</reference>
<sequence length="1030" mass="115180">MIYETLEQLLNEFFVDIHEENVEFSLGDLFDASHFSIRDVFLKTQIINLLHLPFEFAAGYIGNVKIEGLLGAVAGSPLNLLISDVCLVLRRKEVDWGNELLFRYSKEILIALLQSFSSPSYTKKESEPGKKSFISPAKWISNRFQAAIADMTIQFERIHVRLEGESDDGPAAYGMYIPTIKVASRDVDEQILNRRQHHGVTYQHKSDDTRSKLITFENLSVYCDMRAEKYYDPGSPIADNAVRPQSESMKPIAVLSKKAVLERFRKKVLEPFAPDPQIDLLYASEICVKLDLDRKVEPAAPEKKGQGIRISAIDIVTEALKLNLDFTQLSALNEELTRLSEFKKLTQIRQWRPSCVDRENITPPIVCVSNAALMPLLLGNESTLVAFPVEKQKRSKSWYRGMWRFATLRILVNNRKGNLRLVRISAQLSSPLPHLDEEERSSRYVELYTRNLSFDALQIIMHGKKLLFAPKSPQKPTEQHETPSSIPSFAPLTREEQWELSDLILHLPVHEQRKYRSMAESPLRMSKNNKSTAPSSPSKSAFFTPSSPAGSPRGSLTLPLESPRGTVGSPLASPSKTNTRAPDFPADYVANHHHSTRSLTSSPKKQLSTDALSPLLQLHTTTLSSASLPSAPTRWEGERSPQKLAQTVKKKQLVAPLSKELWVQQVFIPPSILKKNLPFLNWSLGPISLFIFRDNSSRVSPSSPTRVVHRNDLVSSSTKDAQGEANRSRDEFVKIGFERCSGAVLICSSTSSPSFLIELRLGLFHATLYSSSHQQTINRTTRNNSISSDYIKDPEDGFLYLGLKYNCKDGVAPATSPGAQSKSQGELKGKMYVGSIKIDYNEMTLSTGNTHPTGYLDIASSTYISIIHGVYRSFIRLLKRFRKPKQTSGIHLEKSLADPVALAAMKMLEEGHRKAAKRARFEKLLNAILLHSSAFEVEMGGLDLHVSLMTSHVEQLLQTSDRQAVPNGYEDLMVKLPCTQFGLQSKPLQNECSVNAAGAQICFRNTAQGRAAAIEYILRRLTSSGKSKGK</sequence>
<name>K3X2C4_GLOUD</name>
<evidence type="ECO:0000256" key="1">
    <source>
        <dbReference type="SAM" id="MobiDB-lite"/>
    </source>
</evidence>
<dbReference type="HOGENOM" id="CLU_011700_0_0_1"/>
<reference evidence="3" key="2">
    <citation type="submission" date="2010-04" db="EMBL/GenBank/DDBJ databases">
        <authorList>
            <person name="Buell R."/>
            <person name="Hamilton J."/>
            <person name="Hostetler J."/>
        </authorList>
    </citation>
    <scope>NUCLEOTIDE SEQUENCE [LARGE SCALE GENOMIC DNA]</scope>
    <source>
        <strain evidence="3">DAOM:BR144</strain>
    </source>
</reference>
<accession>K3X2C4</accession>
<keyword evidence="3" id="KW-1185">Reference proteome</keyword>
<dbReference type="InParanoid" id="K3X2C4"/>
<feature type="compositionally biased region" description="Low complexity" evidence="1">
    <location>
        <begin position="526"/>
        <end position="549"/>
    </location>
</feature>
<dbReference type="Proteomes" id="UP000019132">
    <property type="component" value="Unassembled WGS sequence"/>
</dbReference>
<protein>
    <recommendedName>
        <fullName evidence="4">Chorein N-terminal domain-containing protein</fullName>
    </recommendedName>
</protein>
<dbReference type="eggNOG" id="ENOG502S1GP">
    <property type="taxonomic scope" value="Eukaryota"/>
</dbReference>
<evidence type="ECO:0000313" key="3">
    <source>
        <dbReference type="Proteomes" id="UP000019132"/>
    </source>
</evidence>
<evidence type="ECO:0000313" key="2">
    <source>
        <dbReference type="EnsemblProtists" id="PYU1_T011373"/>
    </source>
</evidence>